<name>A0A1Y2GFT2_9FUNG</name>
<dbReference type="EMBL" id="MCFF01000033">
    <property type="protein sequence ID" value="ORZ09660.1"/>
    <property type="molecule type" value="Genomic_DNA"/>
</dbReference>
<evidence type="ECO:0000256" key="9">
    <source>
        <dbReference type="ARBA" id="ARBA00039865"/>
    </source>
</evidence>
<sequence length="865" mass="95234">MTSLVPSHPHFPSYINISLPTTIHSETLPSEQVQAQGHAQTQTQQRIDPCFAITKYPLTNIDAPCISATFASLYRAIRIFAVFYSTPATSACSGSAQTVSPTLAFFLFLSINCLLSSLSSPSPLFPSSKQSLLPSLALYHPLMLFQPCEAVSYNVNSNQRSDVPSDDLPPLIGPDFAYTQHTPLGNLEHAREYADGALMTQKLIAAPIVPIDRQMWVGVDTRTAYFGNNFGGEKINQAIDGITCSTGEDLLMLLQGLQNWIEKTSENEYEDVVLIILNLNELASNTLGSQLPLRSPTPSSLLQPMPLPTSTDNSNTRKSTPVGNGTTVGLKNGTFFESVASLNTNRMIKALLPDRHSLHDLFTDAFPSLIYSPILLQKDREDLMSSWWKSGVVGLDYYNTTTDPLSGRIMTPTGWPTSAYLTEVIKRRIVVGIGSNNLSDNSTYNIMDDFTTLYAPGMLGPSMMNSSLLQVSTSLNLSTCDSPVPGVAMVPTGAETNSSVIKEPKEDGIKNGDNLKTMNVTWSFSSMSDSDLLPWSNTSIQLATTCGFSTLVKGRSPILTFSEQTAMTIWSWDINQPPPSQIRSRDRRCGAMQINGRWAAQDCNMKLPVACRRVNTSSVWIIYDQGAANYRDVTCPEGYAFDVPRTARENHQLYLTLLSYWNAAAPAFSINRSQRREHLKKAEGKYLTEKLLNNGNMPFNNKRHDQQYQDQDNYADDEEEGTDGSYPLPSTVSYARNGHGTSFLNREILNLTTSNALSRSGSTLPLSGGIPGAGMVWIDISSWQTAGCWVPGGIHGTCPYRPPDNTVALQEIIKVSTIGGVIVLVLMGMFLYLKCRRNVRLRKANKRRANVRNMIIRTEVETVPA</sequence>
<evidence type="ECO:0000256" key="1">
    <source>
        <dbReference type="ARBA" id="ARBA00004479"/>
    </source>
</evidence>
<comment type="subcellular location">
    <subcellularLocation>
        <location evidence="1">Membrane</location>
        <topology evidence="1">Single-pass type I membrane protein</topology>
    </subcellularLocation>
</comment>
<feature type="compositionally biased region" description="Acidic residues" evidence="10">
    <location>
        <begin position="713"/>
        <end position="722"/>
    </location>
</feature>
<evidence type="ECO:0000256" key="6">
    <source>
        <dbReference type="ARBA" id="ARBA00023180"/>
    </source>
</evidence>
<keyword evidence="4 11" id="KW-1133">Transmembrane helix</keyword>
<organism evidence="13 14">
    <name type="scientific">Lobosporangium transversale</name>
    <dbReference type="NCBI Taxonomy" id="64571"/>
    <lineage>
        <taxon>Eukaryota</taxon>
        <taxon>Fungi</taxon>
        <taxon>Fungi incertae sedis</taxon>
        <taxon>Mucoromycota</taxon>
        <taxon>Mortierellomycotina</taxon>
        <taxon>Mortierellomycetes</taxon>
        <taxon>Mortierellales</taxon>
        <taxon>Mortierellaceae</taxon>
        <taxon>Lobosporangium</taxon>
    </lineage>
</organism>
<dbReference type="RefSeq" id="XP_021878930.1">
    <property type="nucleotide sequence ID" value="XM_022027972.1"/>
</dbReference>
<dbReference type="InterPro" id="IPR051008">
    <property type="entry name" value="Telomere_Capping_Maintenance"/>
</dbReference>
<evidence type="ECO:0000256" key="5">
    <source>
        <dbReference type="ARBA" id="ARBA00023136"/>
    </source>
</evidence>
<evidence type="ECO:0000259" key="12">
    <source>
        <dbReference type="Pfam" id="PF25506"/>
    </source>
</evidence>
<feature type="compositionally biased region" description="Polar residues" evidence="10">
    <location>
        <begin position="308"/>
        <end position="324"/>
    </location>
</feature>
<evidence type="ECO:0000256" key="7">
    <source>
        <dbReference type="ARBA" id="ARBA00037703"/>
    </source>
</evidence>
<keyword evidence="5 11" id="KW-0472">Membrane</keyword>
<comment type="function">
    <text evidence="7">May be involved in telomere capping.</text>
</comment>
<reference evidence="13 14" key="1">
    <citation type="submission" date="2016-07" db="EMBL/GenBank/DDBJ databases">
        <title>Pervasive Adenine N6-methylation of Active Genes in Fungi.</title>
        <authorList>
            <consortium name="DOE Joint Genome Institute"/>
            <person name="Mondo S.J."/>
            <person name="Dannebaum R.O."/>
            <person name="Kuo R.C."/>
            <person name="Labutti K."/>
            <person name="Haridas S."/>
            <person name="Kuo A."/>
            <person name="Salamov A."/>
            <person name="Ahrendt S.R."/>
            <person name="Lipzen A."/>
            <person name="Sullivan W."/>
            <person name="Andreopoulos W.B."/>
            <person name="Clum A."/>
            <person name="Lindquist E."/>
            <person name="Daum C."/>
            <person name="Ramamoorthy G.K."/>
            <person name="Gryganskyi A."/>
            <person name="Culley D."/>
            <person name="Magnuson J.K."/>
            <person name="James T.Y."/>
            <person name="O'Malley M.A."/>
            <person name="Stajich J.E."/>
            <person name="Spatafora J.W."/>
            <person name="Visel A."/>
            <person name="Grigoriev I.V."/>
        </authorList>
    </citation>
    <scope>NUCLEOTIDE SEQUENCE [LARGE SCALE GENOMIC DNA]</scope>
    <source>
        <strain evidence="13 14">NRRL 3116</strain>
    </source>
</reference>
<dbReference type="Pfam" id="PF25506">
    <property type="entry name" value="TIM-barrel_MTC6"/>
    <property type="match status" value="1"/>
</dbReference>
<comment type="caution">
    <text evidence="13">The sequence shown here is derived from an EMBL/GenBank/DDBJ whole genome shotgun (WGS) entry which is preliminary data.</text>
</comment>
<evidence type="ECO:0000256" key="8">
    <source>
        <dbReference type="ARBA" id="ARBA00038159"/>
    </source>
</evidence>
<keyword evidence="6" id="KW-0325">Glycoprotein</keyword>
<gene>
    <name evidence="13" type="ORF">BCR41DRAFT_388191</name>
</gene>
<evidence type="ECO:0000256" key="4">
    <source>
        <dbReference type="ARBA" id="ARBA00022989"/>
    </source>
</evidence>
<accession>A0A1Y2GFT2</accession>
<dbReference type="InterPro" id="IPR016187">
    <property type="entry name" value="CTDL_fold"/>
</dbReference>
<evidence type="ECO:0000256" key="10">
    <source>
        <dbReference type="SAM" id="MobiDB-lite"/>
    </source>
</evidence>
<dbReference type="OrthoDB" id="5573651at2759"/>
<feature type="compositionally biased region" description="Low complexity" evidence="10">
    <location>
        <begin position="293"/>
        <end position="304"/>
    </location>
</feature>
<evidence type="ECO:0000313" key="14">
    <source>
        <dbReference type="Proteomes" id="UP000193648"/>
    </source>
</evidence>
<dbReference type="SUPFAM" id="SSF56436">
    <property type="entry name" value="C-type lectin-like"/>
    <property type="match status" value="1"/>
</dbReference>
<evidence type="ECO:0000256" key="2">
    <source>
        <dbReference type="ARBA" id="ARBA00022692"/>
    </source>
</evidence>
<protein>
    <recommendedName>
        <fullName evidence="9">Maintenance of telomere capping protein 6</fullName>
    </recommendedName>
</protein>
<keyword evidence="14" id="KW-1185">Reference proteome</keyword>
<evidence type="ECO:0000256" key="11">
    <source>
        <dbReference type="SAM" id="Phobius"/>
    </source>
</evidence>
<dbReference type="InParanoid" id="A0A1Y2GFT2"/>
<dbReference type="GeneID" id="33569815"/>
<feature type="transmembrane region" description="Helical" evidence="11">
    <location>
        <begin position="812"/>
        <end position="833"/>
    </location>
</feature>
<feature type="domain" description="MTC6 partial TIM-barrel" evidence="12">
    <location>
        <begin position="243"/>
        <end position="571"/>
    </location>
</feature>
<proteinExistence type="inferred from homology"/>
<feature type="region of interest" description="Disordered" evidence="10">
    <location>
        <begin position="293"/>
        <end position="324"/>
    </location>
</feature>
<dbReference type="PANTHER" id="PTHR35518">
    <property type="entry name" value="MAINTENANCE OF TELOMOERE CAPPING"/>
    <property type="match status" value="1"/>
</dbReference>
<keyword evidence="2 11" id="KW-0812">Transmembrane</keyword>
<evidence type="ECO:0000313" key="13">
    <source>
        <dbReference type="EMBL" id="ORZ09660.1"/>
    </source>
</evidence>
<evidence type="ECO:0000256" key="3">
    <source>
        <dbReference type="ARBA" id="ARBA00022729"/>
    </source>
</evidence>
<dbReference type="PANTHER" id="PTHR35518:SF2">
    <property type="entry name" value="MAINTENANCE OF TELOMERE CAPPING PROTEIN 6"/>
    <property type="match status" value="1"/>
</dbReference>
<keyword evidence="3" id="KW-0732">Signal</keyword>
<dbReference type="AlphaFoldDB" id="A0A1Y2GFT2"/>
<dbReference type="Proteomes" id="UP000193648">
    <property type="component" value="Unassembled WGS sequence"/>
</dbReference>
<dbReference type="GO" id="GO:0016020">
    <property type="term" value="C:membrane"/>
    <property type="evidence" value="ECO:0007669"/>
    <property type="project" value="UniProtKB-SubCell"/>
</dbReference>
<feature type="region of interest" description="Disordered" evidence="10">
    <location>
        <begin position="698"/>
        <end position="727"/>
    </location>
</feature>
<dbReference type="InterPro" id="IPR057530">
    <property type="entry name" value="TIM-barrel_MTC6"/>
</dbReference>
<dbReference type="STRING" id="64571.A0A1Y2GFT2"/>
<comment type="similarity">
    <text evidence="8">Belongs to the MTC6 family.</text>
</comment>